<keyword evidence="3 10" id="KW-0813">Transport</keyword>
<evidence type="ECO:0000256" key="6">
    <source>
        <dbReference type="ARBA" id="ARBA00022692"/>
    </source>
</evidence>
<feature type="transmembrane region" description="Helical" evidence="11">
    <location>
        <begin position="21"/>
        <end position="40"/>
    </location>
</feature>
<dbReference type="RefSeq" id="WP_249697580.1">
    <property type="nucleotide sequence ID" value="NZ_JAMFLX010000002.1"/>
</dbReference>
<evidence type="ECO:0000256" key="4">
    <source>
        <dbReference type="ARBA" id="ARBA00022475"/>
    </source>
</evidence>
<keyword evidence="6 11" id="KW-0812">Transmembrane</keyword>
<keyword evidence="5 10" id="KW-0997">Cell inner membrane</keyword>
<dbReference type="Pfam" id="PF04612">
    <property type="entry name" value="T2SSM"/>
    <property type="match status" value="1"/>
</dbReference>
<keyword evidence="9 10" id="KW-0472">Membrane</keyword>
<evidence type="ECO:0000313" key="12">
    <source>
        <dbReference type="EMBL" id="MCL6268747.1"/>
    </source>
</evidence>
<accession>A0ABT0PDC4</accession>
<evidence type="ECO:0000256" key="3">
    <source>
        <dbReference type="ARBA" id="ARBA00022448"/>
    </source>
</evidence>
<keyword evidence="13" id="KW-1185">Reference proteome</keyword>
<sequence length="169" mass="18621">MDNLKVQASQYWNGLSSRERQLVFVGGIALIIWLVFFGVMRPVMEAEHDARAQLSSSQSQLAEVEAIAGEILALRDAGVTSTGGAADQPLDTLISRSAALEKITLKGINQQNNSLLVRVEKTPFIKLMSWFRALETLGLSVDSLQVLRTDKPGVVEVQQLRISRMGDQR</sequence>
<gene>
    <name evidence="12" type="ORF">M3P05_02130</name>
</gene>
<comment type="similarity">
    <text evidence="2 10">Belongs to the GSP M family.</text>
</comment>
<evidence type="ECO:0000256" key="1">
    <source>
        <dbReference type="ARBA" id="ARBA00004377"/>
    </source>
</evidence>
<reference evidence="12 13" key="1">
    <citation type="submission" date="2022-05" db="EMBL/GenBank/DDBJ databases">
        <authorList>
            <person name="Park J.-S."/>
        </authorList>
    </citation>
    <scope>NUCLEOTIDE SEQUENCE [LARGE SCALE GENOMIC DNA]</scope>
    <source>
        <strain evidence="12 13">2012CJ34-2</strain>
    </source>
</reference>
<dbReference type="SUPFAM" id="SSF103054">
    <property type="entry name" value="General secretion pathway protein M, EpsM"/>
    <property type="match status" value="1"/>
</dbReference>
<evidence type="ECO:0000256" key="5">
    <source>
        <dbReference type="ARBA" id="ARBA00022519"/>
    </source>
</evidence>
<evidence type="ECO:0000256" key="9">
    <source>
        <dbReference type="ARBA" id="ARBA00023136"/>
    </source>
</evidence>
<keyword evidence="8 11" id="KW-1133">Transmembrane helix</keyword>
<comment type="function">
    <text evidence="10">Inner membrane component of the type II secretion system required for the energy-dependent secretion of extracellular factors such as proteases and toxins from the periplasm.</text>
</comment>
<evidence type="ECO:0000256" key="10">
    <source>
        <dbReference type="PIRNR" id="PIRNR006291"/>
    </source>
</evidence>
<dbReference type="InterPro" id="IPR007690">
    <property type="entry name" value="T2SS_GspM"/>
</dbReference>
<dbReference type="Gene3D" id="3.30.1360.100">
    <property type="entry name" value="General secretion pathway protein M, EpsM"/>
    <property type="match status" value="1"/>
</dbReference>
<comment type="subcellular location">
    <subcellularLocation>
        <location evidence="1">Cell inner membrane</location>
        <topology evidence="1">Single-pass membrane protein</topology>
    </subcellularLocation>
</comment>
<organism evidence="12 13">
    <name type="scientific">Parendozoicomonas callyspongiae</name>
    <dbReference type="NCBI Taxonomy" id="2942213"/>
    <lineage>
        <taxon>Bacteria</taxon>
        <taxon>Pseudomonadati</taxon>
        <taxon>Pseudomonadota</taxon>
        <taxon>Gammaproteobacteria</taxon>
        <taxon>Oceanospirillales</taxon>
        <taxon>Endozoicomonadaceae</taxon>
        <taxon>Parendozoicomonas</taxon>
    </lineage>
</organism>
<evidence type="ECO:0000256" key="8">
    <source>
        <dbReference type="ARBA" id="ARBA00022989"/>
    </source>
</evidence>
<evidence type="ECO:0000256" key="2">
    <source>
        <dbReference type="ARBA" id="ARBA00010637"/>
    </source>
</evidence>
<comment type="caution">
    <text evidence="12">The sequence shown here is derived from an EMBL/GenBank/DDBJ whole genome shotgun (WGS) entry which is preliminary data.</text>
</comment>
<protein>
    <recommendedName>
        <fullName evidence="10">Type II secretion system protein M</fullName>
        <shortName evidence="10">T2SS protein M</shortName>
    </recommendedName>
    <alternativeName>
        <fullName evidence="10">General secretion pathway protein M</fullName>
    </alternativeName>
</protein>
<name>A0ABT0PDC4_9GAMM</name>
<evidence type="ECO:0000256" key="11">
    <source>
        <dbReference type="SAM" id="Phobius"/>
    </source>
</evidence>
<evidence type="ECO:0000256" key="7">
    <source>
        <dbReference type="ARBA" id="ARBA00022927"/>
    </source>
</evidence>
<keyword evidence="7 10" id="KW-0653">Protein transport</keyword>
<dbReference type="Proteomes" id="UP001203338">
    <property type="component" value="Unassembled WGS sequence"/>
</dbReference>
<keyword evidence="4 10" id="KW-1003">Cell membrane</keyword>
<dbReference type="InterPro" id="IPR023229">
    <property type="entry name" value="T2SS_M_periplasmic_sf"/>
</dbReference>
<evidence type="ECO:0000313" key="13">
    <source>
        <dbReference type="Proteomes" id="UP001203338"/>
    </source>
</evidence>
<dbReference type="EMBL" id="JAMFLX010000002">
    <property type="protein sequence ID" value="MCL6268747.1"/>
    <property type="molecule type" value="Genomic_DNA"/>
</dbReference>
<dbReference type="PIRSF" id="PIRSF006291">
    <property type="entry name" value="GspM"/>
    <property type="match status" value="1"/>
</dbReference>
<proteinExistence type="inferred from homology"/>